<dbReference type="PANTHER" id="PTHR33370">
    <property type="entry name" value="TRANSLATION INITIATION FACTOR IF-1, CHLOROPLASTIC"/>
    <property type="match status" value="1"/>
</dbReference>
<dbReference type="NCBIfam" id="TIGR00008">
    <property type="entry name" value="infA"/>
    <property type="match status" value="1"/>
</dbReference>
<dbReference type="Proteomes" id="UP000033848">
    <property type="component" value="Unassembled WGS sequence"/>
</dbReference>
<proteinExistence type="inferred from homology"/>
<dbReference type="PATRIC" id="fig|1619115.3.peg.747"/>
<evidence type="ECO:0000256" key="4">
    <source>
        <dbReference type="NCBIfam" id="TIGR00008"/>
    </source>
</evidence>
<evidence type="ECO:0000313" key="7">
    <source>
        <dbReference type="EMBL" id="KKS65651.1"/>
    </source>
</evidence>
<protein>
    <recommendedName>
        <fullName evidence="4">Translation initiation factor IF-1</fullName>
    </recommendedName>
</protein>
<evidence type="ECO:0000256" key="2">
    <source>
        <dbReference type="ARBA" id="ARBA00022540"/>
    </source>
</evidence>
<dbReference type="GO" id="GO:0005829">
    <property type="term" value="C:cytosol"/>
    <property type="evidence" value="ECO:0007669"/>
    <property type="project" value="TreeGrafter"/>
</dbReference>
<reference evidence="7 8" key="1">
    <citation type="journal article" date="2015" name="Nature">
        <title>rRNA introns, odd ribosomes, and small enigmatic genomes across a large radiation of phyla.</title>
        <authorList>
            <person name="Brown C.T."/>
            <person name="Hug L.A."/>
            <person name="Thomas B.C."/>
            <person name="Sharon I."/>
            <person name="Castelle C.J."/>
            <person name="Singh A."/>
            <person name="Wilkins M.J."/>
            <person name="Williams K.H."/>
            <person name="Banfield J.F."/>
        </authorList>
    </citation>
    <scope>NUCLEOTIDE SEQUENCE [LARGE SCALE GENOMIC DNA]</scope>
</reference>
<name>A0A0G1D437_UNCKA</name>
<dbReference type="InterPro" id="IPR012340">
    <property type="entry name" value="NA-bd_OB-fold"/>
</dbReference>
<organism evidence="7 8">
    <name type="scientific">candidate division WWE3 bacterium GW2011_GWB1_42_6</name>
    <dbReference type="NCBI Taxonomy" id="1619115"/>
    <lineage>
        <taxon>Bacteria</taxon>
        <taxon>Katanobacteria</taxon>
    </lineage>
</organism>
<evidence type="ECO:0000256" key="3">
    <source>
        <dbReference type="ARBA" id="ARBA00022917"/>
    </source>
</evidence>
<evidence type="ECO:0000259" key="6">
    <source>
        <dbReference type="PROSITE" id="PS50832"/>
    </source>
</evidence>
<gene>
    <name evidence="7" type="ORF">UV35_C0036G0006</name>
</gene>
<sequence length="74" mass="8374">MKGNSGFTTISGTVTEALPNTMFRVEVGEGQIILATLKGSLRRRYVRIFPGDKVIVEMTRYDKERGRIVQKLRS</sequence>
<dbReference type="InterPro" id="IPR004368">
    <property type="entry name" value="TIF_IF1"/>
</dbReference>
<keyword evidence="2 5" id="KW-0396">Initiation factor</keyword>
<dbReference type="Gene3D" id="2.40.50.140">
    <property type="entry name" value="Nucleic acid-binding proteins"/>
    <property type="match status" value="1"/>
</dbReference>
<dbReference type="EMBL" id="LCED01000036">
    <property type="protein sequence ID" value="KKS65651.1"/>
    <property type="molecule type" value="Genomic_DNA"/>
</dbReference>
<dbReference type="GO" id="GO:0003723">
    <property type="term" value="F:RNA binding"/>
    <property type="evidence" value="ECO:0007669"/>
    <property type="project" value="InterPro"/>
</dbReference>
<dbReference type="PROSITE" id="PS50832">
    <property type="entry name" value="S1_IF1_TYPE"/>
    <property type="match status" value="1"/>
</dbReference>
<dbReference type="Pfam" id="PF01176">
    <property type="entry name" value="eIF-1a"/>
    <property type="match status" value="1"/>
</dbReference>
<dbReference type="GO" id="GO:0043022">
    <property type="term" value="F:ribosome binding"/>
    <property type="evidence" value="ECO:0007669"/>
    <property type="project" value="TreeGrafter"/>
</dbReference>
<evidence type="ECO:0000313" key="8">
    <source>
        <dbReference type="Proteomes" id="UP000033848"/>
    </source>
</evidence>
<accession>A0A0G1D437</accession>
<dbReference type="PANTHER" id="PTHR33370:SF1">
    <property type="entry name" value="TRANSLATION INITIATION FACTOR IF-1, CHLOROPLASTIC"/>
    <property type="match status" value="1"/>
</dbReference>
<keyword evidence="3 5" id="KW-0648">Protein biosynthesis</keyword>
<comment type="similarity">
    <text evidence="1">Belongs to the IF-1 family.</text>
</comment>
<evidence type="ECO:0000256" key="1">
    <source>
        <dbReference type="ARBA" id="ARBA00010939"/>
    </source>
</evidence>
<dbReference type="AlphaFoldDB" id="A0A0G1D437"/>
<feature type="domain" description="S1-like" evidence="6">
    <location>
        <begin position="12"/>
        <end position="73"/>
    </location>
</feature>
<dbReference type="InterPro" id="IPR006196">
    <property type="entry name" value="RNA-binding_domain_S1_IF1"/>
</dbReference>
<dbReference type="SUPFAM" id="SSF50249">
    <property type="entry name" value="Nucleic acid-binding proteins"/>
    <property type="match status" value="1"/>
</dbReference>
<comment type="caution">
    <text evidence="7">The sequence shown here is derived from an EMBL/GenBank/DDBJ whole genome shotgun (WGS) entry which is preliminary data.</text>
</comment>
<evidence type="ECO:0000256" key="5">
    <source>
        <dbReference type="PROSITE-ProRule" id="PRU00181"/>
    </source>
</evidence>
<dbReference type="GO" id="GO:0003743">
    <property type="term" value="F:translation initiation factor activity"/>
    <property type="evidence" value="ECO:0007669"/>
    <property type="project" value="UniProtKB-UniRule"/>
</dbReference>